<sequence length="558" mass="62318">MNRDTIVLADTGADMSVVHLRVAEALSLPIDRGKSTRISGLGPNSIRTLGTVPVKLTIGRGNAYYSELDVCDLGNVGFNAVLGMDFLSRACMTIDTNRREISLPDGEQVPLLHQPTRYHRGNVQYPETTKQTWIAPGESAVEPIRRALPLAQQDCEHWVHRSTRWIATFVTGVDSIPVAMRITNVSAYSISLLPRTIVGAITVRGERPLDVRMARTGSNRYKVWEDEIYEGTFSPHYLRKREARLTDPPVQRPTTTESWPRVLKTRYGELPLRPDETHDDSDLKPSNFEADKNRSASQAESLPLTTDEPAEKNSQAGGPPAPQIFALQSVPDLDQSELEPEVVVREGIDMTTEEMESQLAFIPEIVPDPTPIRLEDLDYGEPDQPEEEKAKMRNVLAKYMPYFIQSGNGLPPAARGAVCDIDVGSARPIAQRARRVRPEHLKQLFELLKGLLEYGLITFSTSPWASPIVIVLKKGGRDIRLCIDYRAINDLQSLLLSPMPTLDSMLANFDAVQWFLSLDNASGFCLVRSTRRARLISAFICPLGHFEWTRMAQGLTRP</sequence>
<dbReference type="EMBL" id="VJMJ01000024">
    <property type="protein sequence ID" value="KAF0742782.1"/>
    <property type="molecule type" value="Genomic_DNA"/>
</dbReference>
<reference evidence="4 5" key="1">
    <citation type="submission" date="2019-07" db="EMBL/GenBank/DDBJ databases">
        <title>Genomics analysis of Aphanomyces spp. identifies a new class of oomycete effector associated with host adaptation.</title>
        <authorList>
            <person name="Gaulin E."/>
        </authorList>
    </citation>
    <scope>NUCLEOTIDE SEQUENCE [LARGE SCALE GENOMIC DNA]</scope>
    <source>
        <strain evidence="4 5">ATCC 201684</strain>
    </source>
</reference>
<evidence type="ECO:0000256" key="2">
    <source>
        <dbReference type="SAM" id="MobiDB-lite"/>
    </source>
</evidence>
<dbReference type="VEuPathDB" id="FungiDB:AeMF1_004241"/>
<feature type="compositionally biased region" description="Basic and acidic residues" evidence="2">
    <location>
        <begin position="272"/>
        <end position="294"/>
    </location>
</feature>
<proteinExistence type="predicted"/>
<dbReference type="Gene3D" id="3.30.70.270">
    <property type="match status" value="1"/>
</dbReference>
<gene>
    <name evidence="4" type="ORF">Ae201684_002325</name>
</gene>
<dbReference type="InterPro" id="IPR021109">
    <property type="entry name" value="Peptidase_aspartic_dom_sf"/>
</dbReference>
<feature type="compositionally biased region" description="Polar residues" evidence="2">
    <location>
        <begin position="295"/>
        <end position="304"/>
    </location>
</feature>
<dbReference type="PANTHER" id="PTHR33064">
    <property type="entry name" value="POL PROTEIN"/>
    <property type="match status" value="1"/>
</dbReference>
<feature type="domain" description="Peptidase A2" evidence="3">
    <location>
        <begin position="5"/>
        <end position="42"/>
    </location>
</feature>
<dbReference type="CDD" id="cd01647">
    <property type="entry name" value="RT_LTR"/>
    <property type="match status" value="1"/>
</dbReference>
<dbReference type="InterPro" id="IPR051320">
    <property type="entry name" value="Viral_Replic_Matur_Polypro"/>
</dbReference>
<dbReference type="AlphaFoldDB" id="A0A6G0XQQ7"/>
<dbReference type="Gene3D" id="3.10.10.10">
    <property type="entry name" value="HIV Type 1 Reverse Transcriptase, subunit A, domain 1"/>
    <property type="match status" value="1"/>
</dbReference>
<dbReference type="GO" id="GO:0004190">
    <property type="term" value="F:aspartic-type endopeptidase activity"/>
    <property type="evidence" value="ECO:0007669"/>
    <property type="project" value="InterPro"/>
</dbReference>
<accession>A0A6G0XQQ7</accession>
<evidence type="ECO:0000313" key="5">
    <source>
        <dbReference type="Proteomes" id="UP000481153"/>
    </source>
</evidence>
<protein>
    <recommendedName>
        <fullName evidence="3">Peptidase A2 domain-containing protein</fullName>
    </recommendedName>
</protein>
<dbReference type="SUPFAM" id="SSF50630">
    <property type="entry name" value="Acid proteases"/>
    <property type="match status" value="1"/>
</dbReference>
<organism evidence="4 5">
    <name type="scientific">Aphanomyces euteiches</name>
    <dbReference type="NCBI Taxonomy" id="100861"/>
    <lineage>
        <taxon>Eukaryota</taxon>
        <taxon>Sar</taxon>
        <taxon>Stramenopiles</taxon>
        <taxon>Oomycota</taxon>
        <taxon>Saprolegniomycetes</taxon>
        <taxon>Saprolegniales</taxon>
        <taxon>Verrucalvaceae</taxon>
        <taxon>Aphanomyces</taxon>
    </lineage>
</organism>
<dbReference type="Pfam" id="PF13650">
    <property type="entry name" value="Asp_protease_2"/>
    <property type="match status" value="1"/>
</dbReference>
<dbReference type="Proteomes" id="UP000481153">
    <property type="component" value="Unassembled WGS sequence"/>
</dbReference>
<keyword evidence="5" id="KW-1185">Reference proteome</keyword>
<dbReference type="SUPFAM" id="SSF56672">
    <property type="entry name" value="DNA/RNA polymerases"/>
    <property type="match status" value="1"/>
</dbReference>
<dbReference type="CDD" id="cd00303">
    <property type="entry name" value="retropepsin_like"/>
    <property type="match status" value="1"/>
</dbReference>
<dbReference type="PANTHER" id="PTHR33064:SF37">
    <property type="entry name" value="RIBONUCLEASE H"/>
    <property type="match status" value="1"/>
</dbReference>
<dbReference type="GO" id="GO:0006508">
    <property type="term" value="P:proteolysis"/>
    <property type="evidence" value="ECO:0007669"/>
    <property type="project" value="InterPro"/>
</dbReference>
<evidence type="ECO:0000259" key="3">
    <source>
        <dbReference type="PROSITE" id="PS50175"/>
    </source>
</evidence>
<keyword evidence="1" id="KW-0378">Hydrolase</keyword>
<name>A0A6G0XQQ7_9STRA</name>
<evidence type="ECO:0000313" key="4">
    <source>
        <dbReference type="EMBL" id="KAF0742782.1"/>
    </source>
</evidence>
<dbReference type="InterPro" id="IPR001995">
    <property type="entry name" value="Peptidase_A2_cat"/>
</dbReference>
<comment type="caution">
    <text evidence="4">The sequence shown here is derived from an EMBL/GenBank/DDBJ whole genome shotgun (WGS) entry which is preliminary data.</text>
</comment>
<dbReference type="PROSITE" id="PS50175">
    <property type="entry name" value="ASP_PROT_RETROV"/>
    <property type="match status" value="1"/>
</dbReference>
<feature type="region of interest" description="Disordered" evidence="2">
    <location>
        <begin position="244"/>
        <end position="263"/>
    </location>
</feature>
<feature type="region of interest" description="Disordered" evidence="2">
    <location>
        <begin position="268"/>
        <end position="324"/>
    </location>
</feature>
<dbReference type="InterPro" id="IPR043128">
    <property type="entry name" value="Rev_trsase/Diguanyl_cyclase"/>
</dbReference>
<dbReference type="Gene3D" id="2.40.70.10">
    <property type="entry name" value="Acid Proteases"/>
    <property type="match status" value="1"/>
</dbReference>
<dbReference type="InterPro" id="IPR043502">
    <property type="entry name" value="DNA/RNA_pol_sf"/>
</dbReference>
<evidence type="ECO:0000256" key="1">
    <source>
        <dbReference type="ARBA" id="ARBA00022801"/>
    </source>
</evidence>